<protein>
    <submittedName>
        <fullName evidence="1">Uncharacterized protein</fullName>
    </submittedName>
</protein>
<accession>A0ACC0MWJ3</accession>
<dbReference type="Proteomes" id="UP001062846">
    <property type="component" value="Chromosome 7"/>
</dbReference>
<proteinExistence type="predicted"/>
<reference evidence="1" key="1">
    <citation type="submission" date="2022-02" db="EMBL/GenBank/DDBJ databases">
        <title>Plant Genome Project.</title>
        <authorList>
            <person name="Zhang R.-G."/>
        </authorList>
    </citation>
    <scope>NUCLEOTIDE SEQUENCE</scope>
    <source>
        <strain evidence="1">AT1</strain>
    </source>
</reference>
<dbReference type="EMBL" id="CM046394">
    <property type="protein sequence ID" value="KAI8545295.1"/>
    <property type="molecule type" value="Genomic_DNA"/>
</dbReference>
<organism evidence="1 2">
    <name type="scientific">Rhododendron molle</name>
    <name type="common">Chinese azalea</name>
    <name type="synonym">Azalea mollis</name>
    <dbReference type="NCBI Taxonomy" id="49168"/>
    <lineage>
        <taxon>Eukaryota</taxon>
        <taxon>Viridiplantae</taxon>
        <taxon>Streptophyta</taxon>
        <taxon>Embryophyta</taxon>
        <taxon>Tracheophyta</taxon>
        <taxon>Spermatophyta</taxon>
        <taxon>Magnoliopsida</taxon>
        <taxon>eudicotyledons</taxon>
        <taxon>Gunneridae</taxon>
        <taxon>Pentapetalae</taxon>
        <taxon>asterids</taxon>
        <taxon>Ericales</taxon>
        <taxon>Ericaceae</taxon>
        <taxon>Ericoideae</taxon>
        <taxon>Rhodoreae</taxon>
        <taxon>Rhododendron</taxon>
    </lineage>
</organism>
<sequence>MRISFEQEFRRYIYRFRRYKARRRFLHATKFSLLKKAFFRSRARSISRSRLMERFYDRMKLVSVLVYVFDESEGLPEDEDCRIESFDLTAAQHGSGFLISPNGHIITASHVINAADDSDKDTASDDSDDEIILRRYIVLADRPDTVEECRLVYDDPLSDVAVMQIMKFAQDYNFCKIFGGGEDITMGMQVMSIAQAGSLPFSFAMGRVSFPSLVHGSLLPKFGFELADDIPLIRLHIHVWAGASGGPVFDSQGRVIGMLSFDYDISSISGSEDEAEKGSFPSNYVHSGLSRSVKVNLFVCLHRGERVSLWKCLLMDEAENILFENDKIVDADDDMGLLKDTNDFFLWLFVDGERRLWECKWFLWVIRMNYFDDLFYNVQIFFYFEHVALLFTLVFLMLVHVLEIVVGPYLSVNGLMISFI</sequence>
<comment type="caution">
    <text evidence="1">The sequence shown here is derived from an EMBL/GenBank/DDBJ whole genome shotgun (WGS) entry which is preliminary data.</text>
</comment>
<keyword evidence="2" id="KW-1185">Reference proteome</keyword>
<evidence type="ECO:0000313" key="1">
    <source>
        <dbReference type="EMBL" id="KAI8545295.1"/>
    </source>
</evidence>
<evidence type="ECO:0000313" key="2">
    <source>
        <dbReference type="Proteomes" id="UP001062846"/>
    </source>
</evidence>
<gene>
    <name evidence="1" type="ORF">RHMOL_Rhmol07G0030200</name>
</gene>
<name>A0ACC0MWJ3_RHOML</name>